<feature type="domain" description="Cation efflux protein transmembrane" evidence="11">
    <location>
        <begin position="12"/>
        <end position="203"/>
    </location>
</feature>
<evidence type="ECO:0000256" key="1">
    <source>
        <dbReference type="ARBA" id="ARBA00004141"/>
    </source>
</evidence>
<feature type="transmembrane region" description="Helical" evidence="10">
    <location>
        <begin position="12"/>
        <end position="32"/>
    </location>
</feature>
<gene>
    <name evidence="13" type="primary">zitB</name>
    <name evidence="13" type="ORF">GCM10023116_38690</name>
</gene>
<evidence type="ECO:0000256" key="8">
    <source>
        <dbReference type="ARBA" id="ARBA00023136"/>
    </source>
</evidence>
<dbReference type="PANTHER" id="PTHR11562">
    <property type="entry name" value="CATION EFFLUX PROTEIN/ ZINC TRANSPORTER"/>
    <property type="match status" value="1"/>
</dbReference>
<dbReference type="InterPro" id="IPR050681">
    <property type="entry name" value="CDF/SLC30A"/>
</dbReference>
<evidence type="ECO:0000256" key="4">
    <source>
        <dbReference type="ARBA" id="ARBA00022692"/>
    </source>
</evidence>
<dbReference type="Pfam" id="PF16916">
    <property type="entry name" value="ZT_dimer"/>
    <property type="match status" value="1"/>
</dbReference>
<accession>A0ABP8V6D1</accession>
<keyword evidence="3" id="KW-0813">Transport</keyword>
<feature type="transmembrane region" description="Helical" evidence="10">
    <location>
        <begin position="154"/>
        <end position="172"/>
    </location>
</feature>
<evidence type="ECO:0000313" key="13">
    <source>
        <dbReference type="EMBL" id="GAA4651585.1"/>
    </source>
</evidence>
<keyword evidence="6 10" id="KW-1133">Transmembrane helix</keyword>
<dbReference type="Pfam" id="PF01545">
    <property type="entry name" value="Cation_efflux"/>
    <property type="match status" value="1"/>
</dbReference>
<dbReference type="InterPro" id="IPR027470">
    <property type="entry name" value="Cation_efflux_CTD"/>
</dbReference>
<feature type="transmembrane region" description="Helical" evidence="10">
    <location>
        <begin position="178"/>
        <end position="195"/>
    </location>
</feature>
<comment type="similarity">
    <text evidence="2">Belongs to the cation diffusion facilitator (CDF) transporter (TC 2.A.4) family. SLC30A subfamily.</text>
</comment>
<evidence type="ECO:0000256" key="5">
    <source>
        <dbReference type="ARBA" id="ARBA00022906"/>
    </source>
</evidence>
<dbReference type="EMBL" id="BAABFL010000457">
    <property type="protein sequence ID" value="GAA4651585.1"/>
    <property type="molecule type" value="Genomic_DNA"/>
</dbReference>
<evidence type="ECO:0000256" key="2">
    <source>
        <dbReference type="ARBA" id="ARBA00008873"/>
    </source>
</evidence>
<evidence type="ECO:0000256" key="6">
    <source>
        <dbReference type="ARBA" id="ARBA00022989"/>
    </source>
</evidence>
<protein>
    <submittedName>
        <fullName evidence="13">CDF family zinc transporter ZitB</fullName>
    </submittedName>
</protein>
<organism evidence="13 14">
    <name type="scientific">Kistimonas scapharcae</name>
    <dbReference type="NCBI Taxonomy" id="1036133"/>
    <lineage>
        <taxon>Bacteria</taxon>
        <taxon>Pseudomonadati</taxon>
        <taxon>Pseudomonadota</taxon>
        <taxon>Gammaproteobacteria</taxon>
        <taxon>Oceanospirillales</taxon>
        <taxon>Endozoicomonadaceae</taxon>
        <taxon>Kistimonas</taxon>
    </lineage>
</organism>
<dbReference type="InterPro" id="IPR002524">
    <property type="entry name" value="Cation_efflux"/>
</dbReference>
<dbReference type="Proteomes" id="UP001500604">
    <property type="component" value="Unassembled WGS sequence"/>
</dbReference>
<dbReference type="PANTHER" id="PTHR11562:SF17">
    <property type="entry name" value="RE54080P-RELATED"/>
    <property type="match status" value="1"/>
</dbReference>
<keyword evidence="5" id="KW-0864">Zinc transport</keyword>
<dbReference type="SUPFAM" id="SSF160240">
    <property type="entry name" value="Cation efflux protein cytoplasmic domain-like"/>
    <property type="match status" value="1"/>
</dbReference>
<keyword evidence="4 10" id="KW-0812">Transmembrane</keyword>
<feature type="transmembrane region" description="Helical" evidence="10">
    <location>
        <begin position="38"/>
        <end position="59"/>
    </location>
</feature>
<feature type="transmembrane region" description="Helical" evidence="10">
    <location>
        <begin position="110"/>
        <end position="133"/>
    </location>
</feature>
<evidence type="ECO:0000256" key="7">
    <source>
        <dbReference type="ARBA" id="ARBA00023065"/>
    </source>
</evidence>
<name>A0ABP8V6D1_9GAMM</name>
<evidence type="ECO:0000256" key="3">
    <source>
        <dbReference type="ARBA" id="ARBA00022448"/>
    </source>
</evidence>
<reference evidence="14" key="1">
    <citation type="journal article" date="2019" name="Int. J. Syst. Evol. Microbiol.">
        <title>The Global Catalogue of Microorganisms (GCM) 10K type strain sequencing project: providing services to taxonomists for standard genome sequencing and annotation.</title>
        <authorList>
            <consortium name="The Broad Institute Genomics Platform"/>
            <consortium name="The Broad Institute Genome Sequencing Center for Infectious Disease"/>
            <person name="Wu L."/>
            <person name="Ma J."/>
        </authorList>
    </citation>
    <scope>NUCLEOTIDE SEQUENCE [LARGE SCALE GENOMIC DNA]</scope>
    <source>
        <strain evidence="14">JCM 17805</strain>
    </source>
</reference>
<dbReference type="InterPro" id="IPR027469">
    <property type="entry name" value="Cation_efflux_TMD_sf"/>
</dbReference>
<evidence type="ECO:0000256" key="10">
    <source>
        <dbReference type="SAM" id="Phobius"/>
    </source>
</evidence>
<evidence type="ECO:0000259" key="12">
    <source>
        <dbReference type="Pfam" id="PF16916"/>
    </source>
</evidence>
<feature type="region of interest" description="Disordered" evidence="9">
    <location>
        <begin position="284"/>
        <end position="304"/>
    </location>
</feature>
<comment type="subcellular location">
    <subcellularLocation>
        <location evidence="1">Membrane</location>
        <topology evidence="1">Multi-pass membrane protein</topology>
    </subcellularLocation>
</comment>
<evidence type="ECO:0000313" key="14">
    <source>
        <dbReference type="Proteomes" id="UP001500604"/>
    </source>
</evidence>
<keyword evidence="5" id="KW-0862">Zinc</keyword>
<keyword evidence="7" id="KW-0406">Ion transport</keyword>
<dbReference type="NCBIfam" id="TIGR01297">
    <property type="entry name" value="CDF"/>
    <property type="match status" value="1"/>
</dbReference>
<dbReference type="SUPFAM" id="SSF161111">
    <property type="entry name" value="Cation efflux protein transmembrane domain-like"/>
    <property type="match status" value="1"/>
</dbReference>
<dbReference type="Gene3D" id="1.20.1510.10">
    <property type="entry name" value="Cation efflux protein transmembrane domain"/>
    <property type="match status" value="1"/>
</dbReference>
<keyword evidence="8 10" id="KW-0472">Membrane</keyword>
<evidence type="ECO:0000259" key="11">
    <source>
        <dbReference type="Pfam" id="PF01545"/>
    </source>
</evidence>
<sequence length="304" mass="33130">MTHAHIDSRNRLIIAFLLTAGFMFVEVAGGLISGSLALLADAGHMLTDAASLFLALIALRYSERKPDARRTFGYHRTTTLAAFLNALSLFVIVAFIVVEACKRLWHPAPVLSGTMLVVATIGLVVNVVAFAILHGGDRHNLNMRGAALHVMGDLLGSLAAIIAALVIMLTGWTPIDPILSVVVSGLILRSAWVLLRQAAHILMEGAPEHLVAEEVRLAIVERVPQALDVHHVHIWALSPERILMTLHVKTTELASNGKTLKAINDVLRERFGVDHATIQLEQDYCTDSEPPLESQSDLAHDHRH</sequence>
<dbReference type="InterPro" id="IPR058533">
    <property type="entry name" value="Cation_efflux_TM"/>
</dbReference>
<keyword evidence="14" id="KW-1185">Reference proteome</keyword>
<feature type="transmembrane region" description="Helical" evidence="10">
    <location>
        <begin position="80"/>
        <end position="98"/>
    </location>
</feature>
<evidence type="ECO:0000256" key="9">
    <source>
        <dbReference type="SAM" id="MobiDB-lite"/>
    </source>
</evidence>
<proteinExistence type="inferred from homology"/>
<dbReference type="RefSeq" id="WP_345197988.1">
    <property type="nucleotide sequence ID" value="NZ_BAABFL010000457.1"/>
</dbReference>
<dbReference type="InterPro" id="IPR036837">
    <property type="entry name" value="Cation_efflux_CTD_sf"/>
</dbReference>
<comment type="caution">
    <text evidence="13">The sequence shown here is derived from an EMBL/GenBank/DDBJ whole genome shotgun (WGS) entry which is preliminary data.</text>
</comment>
<feature type="domain" description="Cation efflux protein cytoplasmic" evidence="12">
    <location>
        <begin position="218"/>
        <end position="282"/>
    </location>
</feature>